<protein>
    <submittedName>
        <fullName evidence="1">(wild Malaysian banana) hypothetical protein</fullName>
    </submittedName>
</protein>
<accession>A0A804JEF9</accession>
<dbReference type="AlphaFoldDB" id="A0A804JEF9"/>
<reference evidence="1" key="1">
    <citation type="submission" date="2021-03" db="EMBL/GenBank/DDBJ databases">
        <authorList>
            <consortium name="Genoscope - CEA"/>
            <person name="William W."/>
        </authorList>
    </citation>
    <scope>NUCLEOTIDE SEQUENCE</scope>
    <source>
        <strain evidence="1">Doubled-haploid Pahang</strain>
    </source>
</reference>
<proteinExistence type="predicted"/>
<sequence length="34" mass="4303">MRLDQSLIYIFFMHQDTPRRYQMCMSGCFLMPWR</sequence>
<evidence type="ECO:0000313" key="3">
    <source>
        <dbReference type="Proteomes" id="UP000012960"/>
    </source>
</evidence>
<dbReference type="InParanoid" id="A0A804JEF9"/>
<organism evidence="2 3">
    <name type="scientific">Musa acuminata subsp. malaccensis</name>
    <name type="common">Wild banana</name>
    <name type="synonym">Musa malaccensis</name>
    <dbReference type="NCBI Taxonomy" id="214687"/>
    <lineage>
        <taxon>Eukaryota</taxon>
        <taxon>Viridiplantae</taxon>
        <taxon>Streptophyta</taxon>
        <taxon>Embryophyta</taxon>
        <taxon>Tracheophyta</taxon>
        <taxon>Spermatophyta</taxon>
        <taxon>Magnoliopsida</taxon>
        <taxon>Liliopsida</taxon>
        <taxon>Zingiberales</taxon>
        <taxon>Musaceae</taxon>
        <taxon>Musa</taxon>
    </lineage>
</organism>
<keyword evidence="3" id="KW-1185">Reference proteome</keyword>
<dbReference type="EMBL" id="HG996471">
    <property type="protein sequence ID" value="CAG1845768.1"/>
    <property type="molecule type" value="Genomic_DNA"/>
</dbReference>
<dbReference type="EnsemblPlants" id="Ma06_t09560.1">
    <property type="protein sequence ID" value="Ma06_p09560.1"/>
    <property type="gene ID" value="Ma06_g09560"/>
</dbReference>
<reference evidence="2" key="2">
    <citation type="submission" date="2021-05" db="UniProtKB">
        <authorList>
            <consortium name="EnsemblPlants"/>
        </authorList>
    </citation>
    <scope>IDENTIFICATION</scope>
    <source>
        <strain evidence="2">subsp. malaccensis</strain>
    </source>
</reference>
<evidence type="ECO:0000313" key="1">
    <source>
        <dbReference type="EMBL" id="CAG1845768.1"/>
    </source>
</evidence>
<gene>
    <name evidence="1" type="ORF">GSMUA_155630.1</name>
</gene>
<dbReference type="Gramene" id="Ma06_t09560.1">
    <property type="protein sequence ID" value="Ma06_p09560.1"/>
    <property type="gene ID" value="Ma06_g09560"/>
</dbReference>
<name>A0A804JEF9_MUSAM</name>
<dbReference type="Proteomes" id="UP000012960">
    <property type="component" value="Unplaced"/>
</dbReference>
<evidence type="ECO:0000313" key="2">
    <source>
        <dbReference type="EnsemblPlants" id="Ma06_p09560.1"/>
    </source>
</evidence>